<keyword evidence="2" id="KW-1185">Reference proteome</keyword>
<proteinExistence type="predicted"/>
<reference evidence="2" key="1">
    <citation type="submission" date="2017-02" db="EMBL/GenBank/DDBJ databases">
        <authorList>
            <person name="Tafer H."/>
            <person name="Lopandic K."/>
        </authorList>
    </citation>
    <scope>NUCLEOTIDE SEQUENCE [LARGE SCALE GENOMIC DNA]</scope>
    <source>
        <strain evidence="2">CBS 366.77</strain>
    </source>
</reference>
<dbReference type="InterPro" id="IPR036704">
    <property type="entry name" value="RraA/RraA-like_sf"/>
</dbReference>
<name>A0A3A2Z040_9EURO</name>
<dbReference type="STRING" id="2070753.A0A3A2Z040"/>
<dbReference type="Pfam" id="PF03737">
    <property type="entry name" value="RraA-like"/>
    <property type="match status" value="1"/>
</dbReference>
<dbReference type="EMBL" id="MVGC01004295">
    <property type="protein sequence ID" value="RJE16508.1"/>
    <property type="molecule type" value="Genomic_DNA"/>
</dbReference>
<dbReference type="SUPFAM" id="SSF89562">
    <property type="entry name" value="RraA-like"/>
    <property type="match status" value="1"/>
</dbReference>
<feature type="non-terminal residue" evidence="1">
    <location>
        <position position="1"/>
    </location>
</feature>
<dbReference type="Proteomes" id="UP000266188">
    <property type="component" value="Unassembled WGS sequence"/>
</dbReference>
<evidence type="ECO:0000313" key="2">
    <source>
        <dbReference type="Proteomes" id="UP000266188"/>
    </source>
</evidence>
<dbReference type="AlphaFoldDB" id="A0A3A2Z040"/>
<protein>
    <submittedName>
        <fullName evidence="1">DlpA domain protein</fullName>
    </submittedName>
</protein>
<sequence>GAEAKPAARNVPVSVGGVTVSPGDIIFCDPLEGVVAIPRDQLDQVLDLMPKLVAMDDRVKEAVAQGQEVADAFK</sequence>
<comment type="caution">
    <text evidence="1">The sequence shown here is derived from an EMBL/GenBank/DDBJ whole genome shotgun (WGS) entry which is preliminary data.</text>
</comment>
<evidence type="ECO:0000313" key="1">
    <source>
        <dbReference type="EMBL" id="RJE16508.1"/>
    </source>
</evidence>
<feature type="non-terminal residue" evidence="1">
    <location>
        <position position="74"/>
    </location>
</feature>
<dbReference type="OrthoDB" id="1476984at2759"/>
<accession>A0A3A2Z040</accession>
<dbReference type="InterPro" id="IPR005493">
    <property type="entry name" value="RraA/RraA-like"/>
</dbReference>
<organism evidence="1 2">
    <name type="scientific">Aspergillus sclerotialis</name>
    <dbReference type="NCBI Taxonomy" id="2070753"/>
    <lineage>
        <taxon>Eukaryota</taxon>
        <taxon>Fungi</taxon>
        <taxon>Dikarya</taxon>
        <taxon>Ascomycota</taxon>
        <taxon>Pezizomycotina</taxon>
        <taxon>Eurotiomycetes</taxon>
        <taxon>Eurotiomycetidae</taxon>
        <taxon>Eurotiales</taxon>
        <taxon>Aspergillaceae</taxon>
        <taxon>Aspergillus</taxon>
        <taxon>Aspergillus subgen. Polypaecilum</taxon>
    </lineage>
</organism>
<gene>
    <name evidence="1" type="ORF">PHISCL_11155</name>
</gene>
<dbReference type="Gene3D" id="3.50.30.40">
    <property type="entry name" value="Ribonuclease E inhibitor RraA/RraA-like"/>
    <property type="match status" value="1"/>
</dbReference>